<sequence length="404" mass="41166">MDGVSAPADLRSDVRVIGLIGFVHGTSHFFHLLLPPLFPWLMPEFGLNFTEAGALMTAFFVVSGIGQALSGFVVDRIGPRRVLLAGIACFVLAALLLSVSRSYAMLLAVGALTGLGNSVFHPADFTVLNRKVSQARLGHAFSAHGLSGNLGWAIAPVFLTGIAAAAGWRTAAIGAAVVGVLAWLVVWLRREATALPEAGAKVSPARTASTFGFLGVGAVWMCFAFFLLITAAFGALQNFATPMMQNLYGLPVAAAAATLTAFLLGGAAGIAAGGVLASRNAPHDRLIAGALGAAALIAVLIASGALPGWSVSLAMGVMGFCTGIAGPSRDLLVRRAATSRFGQQAYGRVYGFVYSGLDIGLAISPLAFGPLMDAGHFGAALAGVALLQGAAILTALGVGRLPAR</sequence>
<dbReference type="Gene3D" id="1.20.1250.20">
    <property type="entry name" value="MFS general substrate transporter like domains"/>
    <property type="match status" value="2"/>
</dbReference>
<proteinExistence type="predicted"/>
<feature type="transmembrane region" description="Helical" evidence="4">
    <location>
        <begin position="171"/>
        <end position="189"/>
    </location>
</feature>
<dbReference type="InterPro" id="IPR020846">
    <property type="entry name" value="MFS_dom"/>
</dbReference>
<evidence type="ECO:0000313" key="6">
    <source>
        <dbReference type="EMBL" id="BBO21064.1"/>
    </source>
</evidence>
<gene>
    <name evidence="6" type="ORF">DSYM_17630</name>
</gene>
<dbReference type="InterPro" id="IPR011701">
    <property type="entry name" value="MFS"/>
</dbReference>
<dbReference type="Proteomes" id="UP000662914">
    <property type="component" value="Chromosome"/>
</dbReference>
<evidence type="ECO:0000259" key="5">
    <source>
        <dbReference type="PROSITE" id="PS50850"/>
    </source>
</evidence>
<dbReference type="SUPFAM" id="SSF103473">
    <property type="entry name" value="MFS general substrate transporter"/>
    <property type="match status" value="1"/>
</dbReference>
<feature type="transmembrane region" description="Helical" evidence="4">
    <location>
        <begin position="286"/>
        <end position="303"/>
    </location>
</feature>
<dbReference type="PROSITE" id="PS50850">
    <property type="entry name" value="MFS"/>
    <property type="match status" value="1"/>
</dbReference>
<organism evidence="6 7">
    <name type="scientific">Candidatus Desulfobacillus denitrificans</name>
    <dbReference type="NCBI Taxonomy" id="2608985"/>
    <lineage>
        <taxon>Bacteria</taxon>
        <taxon>Pseudomonadati</taxon>
        <taxon>Pseudomonadota</taxon>
        <taxon>Betaproteobacteria</taxon>
        <taxon>Candidatus Desulfobacillus</taxon>
    </lineage>
</organism>
<dbReference type="GO" id="GO:0005886">
    <property type="term" value="C:plasma membrane"/>
    <property type="evidence" value="ECO:0007669"/>
    <property type="project" value="TreeGrafter"/>
</dbReference>
<dbReference type="InterPro" id="IPR036259">
    <property type="entry name" value="MFS_trans_sf"/>
</dbReference>
<dbReference type="PANTHER" id="PTHR43129:SF1">
    <property type="entry name" value="FOSMIDOMYCIN RESISTANCE PROTEIN"/>
    <property type="match status" value="1"/>
</dbReference>
<dbReference type="PANTHER" id="PTHR43129">
    <property type="entry name" value="FOSMIDOMYCIN RESISTANCE PROTEIN"/>
    <property type="match status" value="1"/>
</dbReference>
<feature type="transmembrane region" description="Helical" evidence="4">
    <location>
        <begin position="16"/>
        <end position="34"/>
    </location>
</feature>
<feature type="transmembrane region" description="Helical" evidence="4">
    <location>
        <begin position="210"/>
        <end position="236"/>
    </location>
</feature>
<keyword evidence="2 4" id="KW-1133">Transmembrane helix</keyword>
<keyword evidence="3 4" id="KW-0472">Membrane</keyword>
<dbReference type="AlphaFoldDB" id="A0A809SAQ7"/>
<keyword evidence="1 4" id="KW-0812">Transmembrane</keyword>
<feature type="transmembrane region" description="Helical" evidence="4">
    <location>
        <begin position="309"/>
        <end position="328"/>
    </location>
</feature>
<evidence type="ECO:0000256" key="3">
    <source>
        <dbReference type="ARBA" id="ARBA00023136"/>
    </source>
</evidence>
<feature type="domain" description="Major facilitator superfamily (MFS) profile" evidence="5">
    <location>
        <begin position="13"/>
        <end position="404"/>
    </location>
</feature>
<reference evidence="6" key="1">
    <citation type="journal article" name="DNA Res.">
        <title>The physiological potential of anammox bacteria as revealed by their core genome structure.</title>
        <authorList>
            <person name="Okubo T."/>
            <person name="Toyoda A."/>
            <person name="Fukuhara K."/>
            <person name="Uchiyama I."/>
            <person name="Harigaya Y."/>
            <person name="Kuroiwa M."/>
            <person name="Suzuki T."/>
            <person name="Murakami Y."/>
            <person name="Suwa Y."/>
            <person name="Takami H."/>
        </authorList>
    </citation>
    <scope>NUCLEOTIDE SEQUENCE</scope>
    <source>
        <strain evidence="6">317325-3</strain>
    </source>
</reference>
<dbReference type="EMBL" id="AP021857">
    <property type="protein sequence ID" value="BBO21064.1"/>
    <property type="molecule type" value="Genomic_DNA"/>
</dbReference>
<name>A0A809SAQ7_9PROT</name>
<evidence type="ECO:0000256" key="1">
    <source>
        <dbReference type="ARBA" id="ARBA00022692"/>
    </source>
</evidence>
<evidence type="ECO:0000256" key="4">
    <source>
        <dbReference type="SAM" id="Phobius"/>
    </source>
</evidence>
<feature type="transmembrane region" description="Helical" evidence="4">
    <location>
        <begin position="81"/>
        <end position="97"/>
    </location>
</feature>
<feature type="transmembrane region" description="Helical" evidence="4">
    <location>
        <begin position="374"/>
        <end position="398"/>
    </location>
</feature>
<accession>A0A809SAQ7</accession>
<feature type="transmembrane region" description="Helical" evidence="4">
    <location>
        <begin position="103"/>
        <end position="120"/>
    </location>
</feature>
<feature type="transmembrane region" description="Helical" evidence="4">
    <location>
        <begin position="349"/>
        <end position="368"/>
    </location>
</feature>
<dbReference type="Pfam" id="PF07690">
    <property type="entry name" value="MFS_1"/>
    <property type="match status" value="1"/>
</dbReference>
<feature type="transmembrane region" description="Helical" evidence="4">
    <location>
        <begin position="141"/>
        <end position="165"/>
    </location>
</feature>
<protein>
    <submittedName>
        <fullName evidence="6">MFS transporter</fullName>
    </submittedName>
</protein>
<feature type="transmembrane region" description="Helical" evidence="4">
    <location>
        <begin position="248"/>
        <end position="274"/>
    </location>
</feature>
<feature type="transmembrane region" description="Helical" evidence="4">
    <location>
        <begin position="54"/>
        <end position="74"/>
    </location>
</feature>
<dbReference type="KEGG" id="ddz:DSYM_17630"/>
<evidence type="ECO:0000256" key="2">
    <source>
        <dbReference type="ARBA" id="ARBA00022989"/>
    </source>
</evidence>
<dbReference type="GO" id="GO:0022857">
    <property type="term" value="F:transmembrane transporter activity"/>
    <property type="evidence" value="ECO:0007669"/>
    <property type="project" value="InterPro"/>
</dbReference>
<evidence type="ECO:0000313" key="7">
    <source>
        <dbReference type="Proteomes" id="UP000662914"/>
    </source>
</evidence>